<reference evidence="2" key="1">
    <citation type="journal article" date="2019" name="Int. J. Syst. Evol. Microbiol.">
        <title>The Global Catalogue of Microorganisms (GCM) 10K type strain sequencing project: providing services to taxonomists for standard genome sequencing and annotation.</title>
        <authorList>
            <consortium name="The Broad Institute Genomics Platform"/>
            <consortium name="The Broad Institute Genome Sequencing Center for Infectious Disease"/>
            <person name="Wu L."/>
            <person name="Ma J."/>
        </authorList>
    </citation>
    <scope>NUCLEOTIDE SEQUENCE [LARGE SCALE GENOMIC DNA]</scope>
    <source>
        <strain evidence="2">CCM 7043</strain>
    </source>
</reference>
<keyword evidence="2" id="KW-1185">Reference proteome</keyword>
<dbReference type="RefSeq" id="WP_377198874.1">
    <property type="nucleotide sequence ID" value="NZ_JBHUHF010000001.1"/>
</dbReference>
<evidence type="ECO:0000313" key="2">
    <source>
        <dbReference type="Proteomes" id="UP001597338"/>
    </source>
</evidence>
<name>A0ABW4V8M0_9MICO</name>
<dbReference type="EMBL" id="JBHUHF010000001">
    <property type="protein sequence ID" value="MFD2027111.1"/>
    <property type="molecule type" value="Genomic_DNA"/>
</dbReference>
<dbReference type="Proteomes" id="UP001597338">
    <property type="component" value="Unassembled WGS sequence"/>
</dbReference>
<proteinExistence type="predicted"/>
<evidence type="ECO:0008006" key="3">
    <source>
        <dbReference type="Google" id="ProtNLM"/>
    </source>
</evidence>
<sequence>MGGELLKIDLAEVDTTSEKLSFIAENLRGAVNDAATVAAMIPHDGLAGCVEKFGDDWNKAREEIIGKVEAAHAAGEQIFRAFTDVDAELAGAMERS</sequence>
<comment type="caution">
    <text evidence="1">The sequence shown here is derived from an EMBL/GenBank/DDBJ whole genome shotgun (WGS) entry which is preliminary data.</text>
</comment>
<evidence type="ECO:0000313" key="1">
    <source>
        <dbReference type="EMBL" id="MFD2027111.1"/>
    </source>
</evidence>
<gene>
    <name evidence="1" type="ORF">ACFSL2_16485</name>
</gene>
<organism evidence="1 2">
    <name type="scientific">Promicromonospora aerolata</name>
    <dbReference type="NCBI Taxonomy" id="195749"/>
    <lineage>
        <taxon>Bacteria</taxon>
        <taxon>Bacillati</taxon>
        <taxon>Actinomycetota</taxon>
        <taxon>Actinomycetes</taxon>
        <taxon>Micrococcales</taxon>
        <taxon>Promicromonosporaceae</taxon>
        <taxon>Promicromonospora</taxon>
    </lineage>
</organism>
<accession>A0ABW4V8M0</accession>
<protein>
    <recommendedName>
        <fullName evidence="3">Excreted virulence factor EspC (Type VII ESX diderm)</fullName>
    </recommendedName>
</protein>